<dbReference type="RefSeq" id="WP_201370647.1">
    <property type="nucleotide sequence ID" value="NZ_BNJG01000001.1"/>
</dbReference>
<evidence type="ECO:0000259" key="3">
    <source>
        <dbReference type="SMART" id="SM00822"/>
    </source>
</evidence>
<comment type="similarity">
    <text evidence="1 2">Belongs to the short-chain dehydrogenases/reductases (SDR) family.</text>
</comment>
<gene>
    <name evidence="4" type="ORF">KSB_23470</name>
</gene>
<reference evidence="4 5" key="1">
    <citation type="journal article" date="2021" name="Int. J. Syst. Evol. Microbiol.">
        <title>Reticulibacter mediterranei gen. nov., sp. nov., within the new family Reticulibacteraceae fam. nov., and Ktedonospora formicarum gen. nov., sp. nov., Ktedonobacter robiniae sp. nov., Dictyobacter formicarum sp. nov. and Dictyobacter arantiisoli sp. nov., belonging to the class Ktedonobacteria.</title>
        <authorList>
            <person name="Yabe S."/>
            <person name="Zheng Y."/>
            <person name="Wang C.M."/>
            <person name="Sakai Y."/>
            <person name="Abe K."/>
            <person name="Yokota A."/>
            <person name="Donadio S."/>
            <person name="Cavaletti L."/>
            <person name="Monciardini P."/>
        </authorList>
    </citation>
    <scope>NUCLEOTIDE SEQUENCE [LARGE SCALE GENOMIC DNA]</scope>
    <source>
        <strain evidence="4 5">SOSP1-30</strain>
    </source>
</reference>
<dbReference type="EMBL" id="BNJG01000001">
    <property type="protein sequence ID" value="GHO53872.1"/>
    <property type="molecule type" value="Genomic_DNA"/>
</dbReference>
<evidence type="ECO:0000313" key="4">
    <source>
        <dbReference type="EMBL" id="GHO53872.1"/>
    </source>
</evidence>
<dbReference type="Pfam" id="PF00106">
    <property type="entry name" value="adh_short"/>
    <property type="match status" value="1"/>
</dbReference>
<feature type="domain" description="Ketoreductase" evidence="3">
    <location>
        <begin position="6"/>
        <end position="188"/>
    </location>
</feature>
<dbReference type="InterPro" id="IPR002347">
    <property type="entry name" value="SDR_fam"/>
</dbReference>
<name>A0ABQ3UMG2_9CHLR</name>
<evidence type="ECO:0000256" key="1">
    <source>
        <dbReference type="ARBA" id="ARBA00006484"/>
    </source>
</evidence>
<dbReference type="PRINTS" id="PR00081">
    <property type="entry name" value="GDHRDH"/>
</dbReference>
<dbReference type="InterPro" id="IPR057326">
    <property type="entry name" value="KR_dom"/>
</dbReference>
<dbReference type="CDD" id="cd05233">
    <property type="entry name" value="SDR_c"/>
    <property type="match status" value="1"/>
</dbReference>
<accession>A0ABQ3UMG2</accession>
<comment type="caution">
    <text evidence="4">The sequence shown here is derived from an EMBL/GenBank/DDBJ whole genome shotgun (WGS) entry which is preliminary data.</text>
</comment>
<sequence length="238" mass="25330">MSIKDKVAIITGAGRGVGRATAQLFAREGAKVALFGRTRETIESCVREIQEQGGEALAVAGDVSQDEDVHALFTAVSERFGRVDILVNCAGVVLVRPFLQMDSATWDRVLGVNLRGTFLCCHEAFRLMAGQEQGVIINISSLSGVKGVEKFPGLSAYNVSKSGVASLTEILAVEGKPYNIRVCAVSPGAIDTDMLRQAAPHLKAGMTPEELAKILLFLADDESGSKFNGSNIELFTNA</sequence>
<dbReference type="InterPro" id="IPR036291">
    <property type="entry name" value="NAD(P)-bd_dom_sf"/>
</dbReference>
<evidence type="ECO:0000256" key="2">
    <source>
        <dbReference type="RuleBase" id="RU000363"/>
    </source>
</evidence>
<dbReference type="Proteomes" id="UP000654345">
    <property type="component" value="Unassembled WGS sequence"/>
</dbReference>
<dbReference type="SUPFAM" id="SSF51735">
    <property type="entry name" value="NAD(P)-binding Rossmann-fold domains"/>
    <property type="match status" value="1"/>
</dbReference>
<organism evidence="4 5">
    <name type="scientific">Ktedonobacter robiniae</name>
    <dbReference type="NCBI Taxonomy" id="2778365"/>
    <lineage>
        <taxon>Bacteria</taxon>
        <taxon>Bacillati</taxon>
        <taxon>Chloroflexota</taxon>
        <taxon>Ktedonobacteria</taxon>
        <taxon>Ktedonobacterales</taxon>
        <taxon>Ktedonobacteraceae</taxon>
        <taxon>Ktedonobacter</taxon>
    </lineage>
</organism>
<dbReference type="SMART" id="SM00822">
    <property type="entry name" value="PKS_KR"/>
    <property type="match status" value="1"/>
</dbReference>
<dbReference type="PANTHER" id="PTHR42760">
    <property type="entry name" value="SHORT-CHAIN DEHYDROGENASES/REDUCTASES FAMILY MEMBER"/>
    <property type="match status" value="1"/>
</dbReference>
<proteinExistence type="inferred from homology"/>
<protein>
    <submittedName>
        <fullName evidence="4">Beta-ketoacyl-ACP reductase</fullName>
    </submittedName>
</protein>
<keyword evidence="5" id="KW-1185">Reference proteome</keyword>
<dbReference type="PRINTS" id="PR00080">
    <property type="entry name" value="SDRFAMILY"/>
</dbReference>
<dbReference type="Gene3D" id="3.40.50.720">
    <property type="entry name" value="NAD(P)-binding Rossmann-like Domain"/>
    <property type="match status" value="1"/>
</dbReference>
<evidence type="ECO:0000313" key="5">
    <source>
        <dbReference type="Proteomes" id="UP000654345"/>
    </source>
</evidence>